<evidence type="ECO:0000256" key="1">
    <source>
        <dbReference type="SAM" id="SignalP"/>
    </source>
</evidence>
<evidence type="ECO:0000313" key="4">
    <source>
        <dbReference type="Proteomes" id="UP000032066"/>
    </source>
</evidence>
<dbReference type="PATRIC" id="fig|2064.6.peg.4885"/>
<protein>
    <recommendedName>
        <fullName evidence="2">DUF1023 domain-containing protein</fullName>
    </recommendedName>
</protein>
<name>A0A0D0PND9_KITGR</name>
<keyword evidence="1" id="KW-0732">Signal</keyword>
<dbReference type="InterPro" id="IPR029058">
    <property type="entry name" value="AB_hydrolase_fold"/>
</dbReference>
<dbReference type="OrthoDB" id="5170249at2"/>
<dbReference type="STRING" id="2064.TR51_22730"/>
<sequence>MHRRRVKRILIGVFAGCAALVDAGAAVAQATASSEQLAITTPPAGSAAWVADGTFGRALPDPATADPAAVAAFFASLTKADLDRLILEYPLVVGNLDGAPPAVRYRANREAVAAERDRARQRAEDRTLDPAARALAVSRANDSEALLAPGRQILAFDPRGRGLVTEVYGDLASAQRVAVLVPGSDADLGHFDQAVEPLRSPAGMGRALYAEEHAQAPGTRTAVVAWTGYVTPQGLGPDAATSRLAEAAAPRLERLLAGLRQTSRPEAPPALLCHSYGSVVCGAAAPSVHGAQPTDLVAFGSPGMGVESAAELGTGVQVWAARNPGDWIGNVPYLEVGGLGHGADPTTQAFGATAVSSSGASGHNGYLAEGTASRHNFAAIALGHYNDVSRSVTFGN</sequence>
<keyword evidence="4" id="KW-1185">Reference proteome</keyword>
<comment type="caution">
    <text evidence="3">The sequence shown here is derived from an EMBL/GenBank/DDBJ whole genome shotgun (WGS) entry which is preliminary data.</text>
</comment>
<evidence type="ECO:0000259" key="2">
    <source>
        <dbReference type="Pfam" id="PF06259"/>
    </source>
</evidence>
<dbReference type="SUPFAM" id="SSF53474">
    <property type="entry name" value="alpha/beta-Hydrolases"/>
    <property type="match status" value="1"/>
</dbReference>
<dbReference type="RefSeq" id="WP_043913823.1">
    <property type="nucleotide sequence ID" value="NZ_JXZB01000004.1"/>
</dbReference>
<reference evidence="3 4" key="1">
    <citation type="submission" date="2015-02" db="EMBL/GenBank/DDBJ databases">
        <title>Draft genome sequence of Kitasatospora griseola MF730-N6, a bafilomycin, terpentecin and satosporin producer.</title>
        <authorList>
            <person name="Arens J.C."/>
            <person name="Haltli B."/>
            <person name="Kerr R.G."/>
        </authorList>
    </citation>
    <scope>NUCLEOTIDE SEQUENCE [LARGE SCALE GENOMIC DNA]</scope>
    <source>
        <strain evidence="3 4">MF730-N6</strain>
    </source>
</reference>
<dbReference type="Pfam" id="PF06259">
    <property type="entry name" value="Abhydrolase_8"/>
    <property type="match status" value="1"/>
</dbReference>
<accession>A0A0D0PND9</accession>
<feature type="chain" id="PRO_5039451194" description="DUF1023 domain-containing protein" evidence="1">
    <location>
        <begin position="29"/>
        <end position="396"/>
    </location>
</feature>
<dbReference type="Proteomes" id="UP000032066">
    <property type="component" value="Unassembled WGS sequence"/>
</dbReference>
<proteinExistence type="predicted"/>
<feature type="domain" description="DUF1023" evidence="2">
    <location>
        <begin position="157"/>
        <end position="335"/>
    </location>
</feature>
<dbReference type="InterPro" id="IPR010427">
    <property type="entry name" value="DUF1023"/>
</dbReference>
<dbReference type="AlphaFoldDB" id="A0A0D0PND9"/>
<dbReference type="EMBL" id="JXZB01000004">
    <property type="protein sequence ID" value="KIQ62022.1"/>
    <property type="molecule type" value="Genomic_DNA"/>
</dbReference>
<organism evidence="3 4">
    <name type="scientific">Kitasatospora griseola</name>
    <name type="common">Streptomyces griseolosporeus</name>
    <dbReference type="NCBI Taxonomy" id="2064"/>
    <lineage>
        <taxon>Bacteria</taxon>
        <taxon>Bacillati</taxon>
        <taxon>Actinomycetota</taxon>
        <taxon>Actinomycetes</taxon>
        <taxon>Kitasatosporales</taxon>
        <taxon>Streptomycetaceae</taxon>
        <taxon>Kitasatospora</taxon>
    </lineage>
</organism>
<gene>
    <name evidence="3" type="ORF">TR51_22730</name>
</gene>
<evidence type="ECO:0000313" key="3">
    <source>
        <dbReference type="EMBL" id="KIQ62022.1"/>
    </source>
</evidence>
<feature type="signal peptide" evidence="1">
    <location>
        <begin position="1"/>
        <end position="28"/>
    </location>
</feature>
<dbReference type="ESTHER" id="kitgr-a0a0d0pnd9">
    <property type="family name" value="Duf_1023"/>
</dbReference>